<reference evidence="1" key="2">
    <citation type="journal article" date="2021" name="PeerJ">
        <title>Extensive microbial diversity within the chicken gut microbiome revealed by metagenomics and culture.</title>
        <authorList>
            <person name="Gilroy R."/>
            <person name="Ravi A."/>
            <person name="Getino M."/>
            <person name="Pursley I."/>
            <person name="Horton D.L."/>
            <person name="Alikhan N.F."/>
            <person name="Baker D."/>
            <person name="Gharbi K."/>
            <person name="Hall N."/>
            <person name="Watson M."/>
            <person name="Adriaenssens E.M."/>
            <person name="Foster-Nyarko E."/>
            <person name="Jarju S."/>
            <person name="Secka A."/>
            <person name="Antonio M."/>
            <person name="Oren A."/>
            <person name="Chaudhuri R.R."/>
            <person name="La Ragione R."/>
            <person name="Hildebrand F."/>
            <person name="Pallen M.J."/>
        </authorList>
    </citation>
    <scope>NUCLEOTIDE SEQUENCE</scope>
    <source>
        <strain evidence="1">14700</strain>
    </source>
</reference>
<comment type="caution">
    <text evidence="1">The sequence shown here is derived from an EMBL/GenBank/DDBJ whole genome shotgun (WGS) entry which is preliminary data.</text>
</comment>
<dbReference type="AlphaFoldDB" id="A0A9D9I9L9"/>
<proteinExistence type="predicted"/>
<dbReference type="SUPFAM" id="SSF52540">
    <property type="entry name" value="P-loop containing nucleoside triphosphate hydrolases"/>
    <property type="match status" value="1"/>
</dbReference>
<dbReference type="NCBIfam" id="TIGR03172">
    <property type="entry name" value="selenium cofactor biosynthesis protein YqeC"/>
    <property type="match status" value="1"/>
</dbReference>
<name>A0A9D9I9L9_9SPIO</name>
<dbReference type="Proteomes" id="UP000810292">
    <property type="component" value="Unassembled WGS sequence"/>
</dbReference>
<dbReference type="EMBL" id="JADIMF010000030">
    <property type="protein sequence ID" value="MBO8468547.1"/>
    <property type="molecule type" value="Genomic_DNA"/>
</dbReference>
<protein>
    <submittedName>
        <fullName evidence="1">Selenium-dependent hydroxylase accessory protein YqeC</fullName>
    </submittedName>
</protein>
<reference evidence="1" key="1">
    <citation type="submission" date="2020-10" db="EMBL/GenBank/DDBJ databases">
        <authorList>
            <person name="Gilroy R."/>
        </authorList>
    </citation>
    <scope>NUCLEOTIDE SEQUENCE</scope>
    <source>
        <strain evidence="1">14700</strain>
    </source>
</reference>
<sequence>MLLTHFLASTLLPEGKGFISITGGGGKTTLMEKLGRYLADNGSSVLMTTTTKVASPRLHQYGADFIFEDESVLGHKPEKGSLVFYAHHHPMDMKKWIAPREEVLTILSSMYDVVISEADGSRGLPFKIHTERDPVIHPSTTAVIAVAGLWGIGEKAYSAVFGSDEDVPVDRDYLERYVKMEEGISKGFIGNNAIVFNGAECVDSSVLDMLMSIVYPENTIVVAASEKEDKIIRIIA</sequence>
<dbReference type="Pfam" id="PF19842">
    <property type="entry name" value="YqeC"/>
    <property type="match status" value="1"/>
</dbReference>
<accession>A0A9D9I9L9</accession>
<gene>
    <name evidence="1" type="primary">yqeC</name>
    <name evidence="1" type="ORF">IAA72_02030</name>
</gene>
<dbReference type="InterPro" id="IPR017587">
    <property type="entry name" value="YqeC"/>
</dbReference>
<organism evidence="1 2">
    <name type="scientific">Candidatus Ornithospirochaeta stercoravium</name>
    <dbReference type="NCBI Taxonomy" id="2840897"/>
    <lineage>
        <taxon>Bacteria</taxon>
        <taxon>Pseudomonadati</taxon>
        <taxon>Spirochaetota</taxon>
        <taxon>Spirochaetia</taxon>
        <taxon>Spirochaetales</taxon>
        <taxon>Spirochaetaceae</taxon>
        <taxon>Spirochaetaceae incertae sedis</taxon>
        <taxon>Candidatus Ornithospirochaeta</taxon>
    </lineage>
</organism>
<evidence type="ECO:0000313" key="2">
    <source>
        <dbReference type="Proteomes" id="UP000810292"/>
    </source>
</evidence>
<dbReference type="CDD" id="cd01983">
    <property type="entry name" value="SIMIBI"/>
    <property type="match status" value="1"/>
</dbReference>
<evidence type="ECO:0000313" key="1">
    <source>
        <dbReference type="EMBL" id="MBO8468547.1"/>
    </source>
</evidence>
<dbReference type="InterPro" id="IPR027417">
    <property type="entry name" value="P-loop_NTPase"/>
</dbReference>